<dbReference type="InterPro" id="IPR022284">
    <property type="entry name" value="GPAT/DHAPAT"/>
</dbReference>
<feature type="domain" description="Phospholipid/glycerol acyltransferase" evidence="16">
    <location>
        <begin position="301"/>
        <end position="428"/>
    </location>
</feature>
<evidence type="ECO:0000256" key="13">
    <source>
        <dbReference type="ARBA" id="ARBA00048427"/>
    </source>
</evidence>
<comment type="subcellular location">
    <subcellularLocation>
        <location evidence="1 14">Cell membrane</location>
        <topology evidence="1 14">Peripheral membrane protein</topology>
        <orientation evidence="1 14">Cytoplasmic side</orientation>
    </subcellularLocation>
</comment>
<comment type="catalytic activity">
    <reaction evidence="13 14">
        <text>sn-glycerol 3-phosphate + an acyl-CoA = a 1-acyl-sn-glycero-3-phosphate + CoA</text>
        <dbReference type="Rhea" id="RHEA:15325"/>
        <dbReference type="ChEBI" id="CHEBI:57287"/>
        <dbReference type="ChEBI" id="CHEBI:57597"/>
        <dbReference type="ChEBI" id="CHEBI:57970"/>
        <dbReference type="ChEBI" id="CHEBI:58342"/>
        <dbReference type="EC" id="2.3.1.15"/>
    </reaction>
</comment>
<keyword evidence="14" id="KW-0443">Lipid metabolism</keyword>
<dbReference type="UniPathway" id="UPA00557">
    <property type="reaction ID" value="UER00612"/>
</dbReference>
<evidence type="ECO:0000259" key="16">
    <source>
        <dbReference type="SMART" id="SM00563"/>
    </source>
</evidence>
<dbReference type="PIRSF" id="PIRSF500064">
    <property type="entry name" value="GPAT"/>
    <property type="match status" value="1"/>
</dbReference>
<comment type="caution">
    <text evidence="17">The sequence shown here is derived from an EMBL/GenBank/DDBJ whole genome shotgun (WGS) entry which is preliminary data.</text>
</comment>
<evidence type="ECO:0000256" key="7">
    <source>
        <dbReference type="ARBA" id="ARBA00022475"/>
    </source>
</evidence>
<dbReference type="InterPro" id="IPR028354">
    <property type="entry name" value="GPAT_PlsB"/>
</dbReference>
<dbReference type="NCBIfam" id="NF003441">
    <property type="entry name" value="PRK04974.1"/>
    <property type="match status" value="1"/>
</dbReference>
<comment type="pathway">
    <text evidence="2 14">Phospholipid metabolism; CDP-diacylglycerol biosynthesis; CDP-diacylglycerol from sn-glycerol 3-phosphate: step 1/3.</text>
</comment>
<feature type="short sequence motif" description="HXXXXD motif" evidence="14">
    <location>
        <begin position="306"/>
        <end position="311"/>
    </location>
</feature>
<keyword evidence="7 14" id="KW-1003">Cell membrane</keyword>
<name>A0A7W4Z5Z6_9GAMM</name>
<evidence type="ECO:0000256" key="14">
    <source>
        <dbReference type="HAMAP-Rule" id="MF_00393"/>
    </source>
</evidence>
<dbReference type="NCBIfam" id="TIGR03703">
    <property type="entry name" value="plsB"/>
    <property type="match status" value="1"/>
</dbReference>
<dbReference type="EMBL" id="JACHWY010000002">
    <property type="protein sequence ID" value="MBB3048019.1"/>
    <property type="molecule type" value="Genomic_DNA"/>
</dbReference>
<keyword evidence="18" id="KW-1185">Reference proteome</keyword>
<dbReference type="InterPro" id="IPR041728">
    <property type="entry name" value="GPAT/DHAPAT_LPLAT"/>
</dbReference>
<keyword evidence="10 14" id="KW-0594">Phospholipid biosynthesis</keyword>
<dbReference type="InterPro" id="IPR002123">
    <property type="entry name" value="Plipid/glycerol_acylTrfase"/>
</dbReference>
<dbReference type="GO" id="GO:0016024">
    <property type="term" value="P:CDP-diacylglycerol biosynthetic process"/>
    <property type="evidence" value="ECO:0007669"/>
    <property type="project" value="UniProtKB-UniRule"/>
</dbReference>
<dbReference type="HAMAP" id="MF_00393">
    <property type="entry name" value="Glyc3P_acyltrans"/>
    <property type="match status" value="1"/>
</dbReference>
<keyword evidence="15" id="KW-0732">Signal</keyword>
<comment type="similarity">
    <text evidence="4 14">Belongs to the GPAT/DAPAT family.</text>
</comment>
<dbReference type="PANTHER" id="PTHR12563">
    <property type="entry name" value="GLYCEROL-3-PHOSPHATE ACYLTRANSFERASE"/>
    <property type="match status" value="1"/>
</dbReference>
<dbReference type="PANTHER" id="PTHR12563:SF17">
    <property type="entry name" value="DIHYDROXYACETONE PHOSPHATE ACYLTRANSFERASE"/>
    <property type="match status" value="1"/>
</dbReference>
<dbReference type="GO" id="GO:0004366">
    <property type="term" value="F:glycerol-3-phosphate O-acyltransferase activity"/>
    <property type="evidence" value="ECO:0007669"/>
    <property type="project" value="UniProtKB-UniRule"/>
</dbReference>
<dbReference type="SMART" id="SM00563">
    <property type="entry name" value="PlsC"/>
    <property type="match status" value="1"/>
</dbReference>
<dbReference type="InterPro" id="IPR045520">
    <property type="entry name" value="GPAT/DHAPAT_C"/>
</dbReference>
<dbReference type="RefSeq" id="WP_183410773.1">
    <property type="nucleotide sequence ID" value="NZ_JACHWY010000002.1"/>
</dbReference>
<evidence type="ECO:0000256" key="3">
    <source>
        <dbReference type="ARBA" id="ARBA00005189"/>
    </source>
</evidence>
<keyword evidence="12 14" id="KW-0012">Acyltransferase</keyword>
<keyword evidence="8 14" id="KW-0808">Transferase</keyword>
<dbReference type="Proteomes" id="UP000537130">
    <property type="component" value="Unassembled WGS sequence"/>
</dbReference>
<dbReference type="AlphaFoldDB" id="A0A7W4Z5Z6"/>
<evidence type="ECO:0000256" key="8">
    <source>
        <dbReference type="ARBA" id="ARBA00022679"/>
    </source>
</evidence>
<evidence type="ECO:0000256" key="4">
    <source>
        <dbReference type="ARBA" id="ARBA00007937"/>
    </source>
</evidence>
<dbReference type="GO" id="GO:0006631">
    <property type="term" value="P:fatty acid metabolic process"/>
    <property type="evidence" value="ECO:0007669"/>
    <property type="project" value="TreeGrafter"/>
</dbReference>
<accession>A0A7W4Z5Z6</accession>
<keyword evidence="14" id="KW-0444">Lipid biosynthesis</keyword>
<gene>
    <name evidence="14" type="primary">plsB</name>
    <name evidence="17" type="ORF">FHR99_002285</name>
</gene>
<evidence type="ECO:0000256" key="9">
    <source>
        <dbReference type="ARBA" id="ARBA00023136"/>
    </source>
</evidence>
<evidence type="ECO:0000256" key="15">
    <source>
        <dbReference type="SAM" id="SignalP"/>
    </source>
</evidence>
<sequence>MKWLRRLAFVFVRILLRPVLWAVKPQVIPENLDALRERLQGQPVCYVLRQHSWSDRIVLERLCRQLDLPLITTPSGDLPSIERAACLYLPVIAEVDEQNSPQQLIQLIAGAAEEHDVGIQFLPVSIFWGRDPGSETSILKLLVGDAEFAGGLRKLLIMLVQGRSALVNFADPVDFDSILERQTNHLRAAELLHRGLSFHFLRQKTATLGPSLLSRQHMIYTTLRRPLVQQALDEEVQEQNISRDQAYKRARKMANEVAANFDPRMIRFLDIVLSWVFRKIFSGVKPYNVDRLRSVANKYHVIYMPSHRSHLDYLLISWTLYYQGLVPPHIAAGVNLNFWPVGGLLRRGGAFYIRRSFAGQQLYSAIFRSYLDVLLGRGYPVEFFPEGGRSRTGRLLPAKRGMLSMVVESFLAQPSRAAALVPVYVGYDKLVEGGSYAKELRGAGKKKESAGELLKARKIFKSSYGSPHVAFGEPIILSEALNRLEPQWRSRWQEGDKTWLPVAIERLARMNMERVNQSAVVNPIGLVSAILLASPQRAMAENELLEQIERFLGLMRKLPYSRDIVLPEQSAPEIFEAAARTAGLSRIEHAWGPIITVTGNEAVMLTYYRNSVMHVLALPSLIARFLRHTESIEEELLVQRCVGLYPFLKRELFLHWPVREAEERVRELIGGMVELGLLKRDGSKLKRPEIGTSEYSAVIGLGRLLRETLERYTMCSLLLVYQLSERPTQRPAIEQHIIYMVQRLAILTGREAPEYFDKTLFRIYIDALVDQGLLEEERVNDTILLRVNPRLQELAEQWVWLLGPAVQQGMQQLVRDPRLSLQELENGESKD</sequence>
<evidence type="ECO:0000256" key="10">
    <source>
        <dbReference type="ARBA" id="ARBA00023209"/>
    </source>
</evidence>
<evidence type="ECO:0000256" key="2">
    <source>
        <dbReference type="ARBA" id="ARBA00004765"/>
    </source>
</evidence>
<dbReference type="Pfam" id="PF19277">
    <property type="entry name" value="GPAT_C"/>
    <property type="match status" value="1"/>
</dbReference>
<dbReference type="SUPFAM" id="SSF69593">
    <property type="entry name" value="Glycerol-3-phosphate (1)-acyltransferase"/>
    <property type="match status" value="1"/>
</dbReference>
<feature type="chain" id="PRO_5031534059" description="Glycerol-3-phosphate acyltransferase" evidence="15">
    <location>
        <begin position="23"/>
        <end position="831"/>
    </location>
</feature>
<evidence type="ECO:0000256" key="12">
    <source>
        <dbReference type="ARBA" id="ARBA00023315"/>
    </source>
</evidence>
<dbReference type="Pfam" id="PF01553">
    <property type="entry name" value="Acyltransferase"/>
    <property type="match status" value="1"/>
</dbReference>
<dbReference type="EC" id="2.3.1.15" evidence="5 14"/>
<dbReference type="PIRSF" id="PIRSF000437">
    <property type="entry name" value="GPAT_DHAPAT"/>
    <property type="match status" value="1"/>
</dbReference>
<proteinExistence type="inferred from homology"/>
<evidence type="ECO:0000313" key="18">
    <source>
        <dbReference type="Proteomes" id="UP000537130"/>
    </source>
</evidence>
<keyword evidence="9 14" id="KW-0472">Membrane</keyword>
<evidence type="ECO:0000313" key="17">
    <source>
        <dbReference type="EMBL" id="MBB3048019.1"/>
    </source>
</evidence>
<organism evidence="17 18">
    <name type="scientific">Litorivivens lipolytica</name>
    <dbReference type="NCBI Taxonomy" id="1524264"/>
    <lineage>
        <taxon>Bacteria</taxon>
        <taxon>Pseudomonadati</taxon>
        <taxon>Pseudomonadota</taxon>
        <taxon>Gammaproteobacteria</taxon>
        <taxon>Litorivivens</taxon>
    </lineage>
</organism>
<dbReference type="GO" id="GO:0005886">
    <property type="term" value="C:plasma membrane"/>
    <property type="evidence" value="ECO:0007669"/>
    <property type="project" value="UniProtKB-SubCell"/>
</dbReference>
<evidence type="ECO:0000256" key="6">
    <source>
        <dbReference type="ARBA" id="ARBA00013432"/>
    </source>
</evidence>
<evidence type="ECO:0000256" key="5">
    <source>
        <dbReference type="ARBA" id="ARBA00013113"/>
    </source>
</evidence>
<dbReference type="CDD" id="cd07993">
    <property type="entry name" value="LPLAT_DHAPAT-like"/>
    <property type="match status" value="1"/>
</dbReference>
<feature type="signal peptide" evidence="15">
    <location>
        <begin position="1"/>
        <end position="22"/>
    </location>
</feature>
<comment type="pathway">
    <text evidence="3">Lipid metabolism.</text>
</comment>
<keyword evidence="11 14" id="KW-1208">Phospholipid metabolism</keyword>
<evidence type="ECO:0000256" key="11">
    <source>
        <dbReference type="ARBA" id="ARBA00023264"/>
    </source>
</evidence>
<comment type="domain">
    <text evidence="14">The HXXXXD motif is essential for acyltransferase activity and may constitute the binding site for the phosphate moiety of the glycerol-3-phosphate.</text>
</comment>
<protein>
    <recommendedName>
        <fullName evidence="6 14">Glycerol-3-phosphate acyltransferase</fullName>
        <shortName evidence="14">GPAT</shortName>
        <ecNumber evidence="5 14">2.3.1.15</ecNumber>
    </recommendedName>
</protein>
<evidence type="ECO:0000256" key="1">
    <source>
        <dbReference type="ARBA" id="ARBA00004413"/>
    </source>
</evidence>
<reference evidence="17 18" key="1">
    <citation type="submission" date="2020-08" db="EMBL/GenBank/DDBJ databases">
        <title>Genomic Encyclopedia of Type Strains, Phase III (KMG-III): the genomes of soil and plant-associated and newly described type strains.</title>
        <authorList>
            <person name="Whitman W."/>
        </authorList>
    </citation>
    <scope>NUCLEOTIDE SEQUENCE [LARGE SCALE GENOMIC DNA]</scope>
    <source>
        <strain evidence="17 18">CECT 8654</strain>
    </source>
</reference>